<reference evidence="1 2" key="1">
    <citation type="submission" date="2016-02" db="EMBL/GenBank/DDBJ databases">
        <title>Genome sequence of Clostridium thermobutyricum DSM 4928.</title>
        <authorList>
            <person name="Poehlein A."/>
            <person name="Daniel R."/>
        </authorList>
    </citation>
    <scope>NUCLEOTIDE SEQUENCE [LARGE SCALE GENOMIC DNA]</scope>
    <source>
        <strain evidence="1 2">DSM 4928</strain>
    </source>
</reference>
<gene>
    <name evidence="1" type="ORF">CLTHE_23870</name>
</gene>
<name>A0A1V4SSW6_9CLOT</name>
<comment type="caution">
    <text evidence="1">The sequence shown here is derived from an EMBL/GenBank/DDBJ whole genome shotgun (WGS) entry which is preliminary data.</text>
</comment>
<sequence>MSRRRNCCSCNCVSNNCCGGFNNCGCRRFNNCGCGGFNNCGFGNCGFGCGSGFGNNPLLWLLLFGGIGFC</sequence>
<proteinExistence type="predicted"/>
<accession>A0A1V4SSW6</accession>
<dbReference type="Proteomes" id="UP000191448">
    <property type="component" value="Unassembled WGS sequence"/>
</dbReference>
<evidence type="ECO:0000313" key="1">
    <source>
        <dbReference type="EMBL" id="OPX46942.1"/>
    </source>
</evidence>
<dbReference type="EMBL" id="LTAY01000060">
    <property type="protein sequence ID" value="OPX46942.1"/>
    <property type="molecule type" value="Genomic_DNA"/>
</dbReference>
<dbReference type="AlphaFoldDB" id="A0A1V4SSW6"/>
<evidence type="ECO:0000313" key="2">
    <source>
        <dbReference type="Proteomes" id="UP000191448"/>
    </source>
</evidence>
<organism evidence="1 2">
    <name type="scientific">Clostridium thermobutyricum DSM 4928</name>
    <dbReference type="NCBI Taxonomy" id="1121339"/>
    <lineage>
        <taxon>Bacteria</taxon>
        <taxon>Bacillati</taxon>
        <taxon>Bacillota</taxon>
        <taxon>Clostridia</taxon>
        <taxon>Eubacteriales</taxon>
        <taxon>Clostridiaceae</taxon>
        <taxon>Clostridium</taxon>
    </lineage>
</organism>
<dbReference type="RefSeq" id="WP_080023612.1">
    <property type="nucleotide sequence ID" value="NZ_LTAY01000060.1"/>
</dbReference>
<protein>
    <submittedName>
        <fullName evidence="1">Uncharacterized protein</fullName>
    </submittedName>
</protein>